<sequence length="362" mass="39186">MYGCRLGLPNLAPPGRWFTFDAKDTKDTMARIRHSLIAAVAAAGLLLTACSDGGTSTADQSNATPASESTITVEDNFGTQEIALPVEKIASTDNRTFEVLNAWGIELVAAPKQLVPFTVPEYKDNTDIQDLGTHREPNLEMLTAAEPDLIINGQRFTQHRDAIVKLNPDTALIELEPRDGEPVEAELKRQVTELGKVFEKENEADKIIADFDAALERAKAAYNKDENVMAVNVTGGTIGYIAPSVGRTYGPVFDMIGLTPALEVPEGSNNHMGDDISVEAIAAANPDWLLVLDRDAGTTDRDSADYRPAAAIVEESDALQNVTAVKEGQISYAPEDTYTNESIITYTEILNDLADAFEKAQN</sequence>
<dbReference type="EMBL" id="CP046453">
    <property type="protein sequence ID" value="QGU03970.1"/>
    <property type="molecule type" value="Genomic_DNA"/>
</dbReference>
<dbReference type="Pfam" id="PF01497">
    <property type="entry name" value="Peripla_BP_2"/>
    <property type="match status" value="1"/>
</dbReference>
<dbReference type="GO" id="GO:0030288">
    <property type="term" value="C:outer membrane-bounded periplasmic space"/>
    <property type="evidence" value="ECO:0007669"/>
    <property type="project" value="TreeGrafter"/>
</dbReference>
<dbReference type="AlphaFoldDB" id="A0A6B8W2S0"/>
<dbReference type="InterPro" id="IPR002491">
    <property type="entry name" value="ABC_transptr_periplasmic_BD"/>
</dbReference>
<comment type="subcellular location">
    <subcellularLocation>
        <location evidence="1">Cell envelope</location>
    </subcellularLocation>
</comment>
<evidence type="ECO:0000259" key="5">
    <source>
        <dbReference type="PROSITE" id="PS50983"/>
    </source>
</evidence>
<dbReference type="PROSITE" id="PS50983">
    <property type="entry name" value="FE_B12_PBP"/>
    <property type="match status" value="1"/>
</dbReference>
<keyword evidence="7" id="KW-1185">Reference proteome</keyword>
<accession>A0A6B8W2S0</accession>
<name>A0A6B8W2S0_9CORY</name>
<dbReference type="PANTHER" id="PTHR30532">
    <property type="entry name" value="IRON III DICITRATE-BINDING PERIPLASMIC PROTEIN"/>
    <property type="match status" value="1"/>
</dbReference>
<gene>
    <name evidence="6" type="primary">yclQ</name>
    <name evidence="6" type="ORF">CETAM_03460</name>
</gene>
<evidence type="ECO:0000256" key="4">
    <source>
        <dbReference type="ARBA" id="ARBA00022729"/>
    </source>
</evidence>
<feature type="domain" description="Fe/B12 periplasmic-binding" evidence="5">
    <location>
        <begin position="88"/>
        <end position="361"/>
    </location>
</feature>
<proteinExistence type="inferred from homology"/>
<reference evidence="6 7" key="1">
    <citation type="journal article" date="2021" name="Int. J. Syst. Evol. Microbiol.">
        <title>Classification of three corynebacterial strains isolated from a small paddock in North Rhine-Westphalia: proposal of &lt;i&gt;Corynebacterium kalinowskii&lt;/i&gt; sp. nov., &lt;i&gt;Corynebacterium comes&lt;/i&gt; sp. nov. and &lt;i&gt;Corynebacterium occultum&lt;/i&gt; sp. nov.</title>
        <authorList>
            <person name="Schaffert L."/>
            <person name="Ruwe M."/>
            <person name="Milse J."/>
            <person name="Hanuschka K."/>
            <person name="Ortseifen V."/>
            <person name="Droste J."/>
            <person name="Brandt D."/>
            <person name="Schl L."/>
            <person name="Kutter Y."/>
            <person name="Vinke S."/>
            <person name="Vieh P."/>
            <person name="Jacob L."/>
            <person name="L N.C."/>
            <person name="Schulte-Berndt E."/>
            <person name="Hain C."/>
            <person name="Linder M."/>
            <person name="Schmidt P."/>
            <person name="Wollenschl L."/>
            <person name="Luttermann T."/>
            <person name="Thieme E."/>
            <person name="Hassa J."/>
            <person name="Haak M."/>
            <person name="Wittchen M."/>
            <person name="Mentz A."/>
            <person name="Persicke M."/>
            <person name="Busche T."/>
            <person name="R C."/>
        </authorList>
    </citation>
    <scope>NUCLEOTIDE SEQUENCE [LARGE SCALE GENOMIC DNA]</scope>
    <source>
        <strain evidence="6 7">2019</strain>
    </source>
</reference>
<comment type="similarity">
    <text evidence="2">Belongs to the bacterial solute-binding protein 8 family.</text>
</comment>
<evidence type="ECO:0000313" key="7">
    <source>
        <dbReference type="Proteomes" id="UP000425178"/>
    </source>
</evidence>
<dbReference type="SUPFAM" id="SSF53807">
    <property type="entry name" value="Helical backbone' metal receptor"/>
    <property type="match status" value="1"/>
</dbReference>
<evidence type="ECO:0000313" key="6">
    <source>
        <dbReference type="EMBL" id="QGU03970.1"/>
    </source>
</evidence>
<keyword evidence="3" id="KW-0813">Transport</keyword>
<dbReference type="GO" id="GO:1901678">
    <property type="term" value="P:iron coordination entity transport"/>
    <property type="evidence" value="ECO:0007669"/>
    <property type="project" value="UniProtKB-ARBA"/>
</dbReference>
<dbReference type="InterPro" id="IPR051313">
    <property type="entry name" value="Bact_iron-sidero_bind"/>
</dbReference>
<dbReference type="KEGG" id="ccoe:CETAM_03460"/>
<keyword evidence="4" id="KW-0732">Signal</keyword>
<evidence type="ECO:0000256" key="3">
    <source>
        <dbReference type="ARBA" id="ARBA00022448"/>
    </source>
</evidence>
<evidence type="ECO:0000256" key="2">
    <source>
        <dbReference type="ARBA" id="ARBA00008814"/>
    </source>
</evidence>
<evidence type="ECO:0000256" key="1">
    <source>
        <dbReference type="ARBA" id="ARBA00004196"/>
    </source>
</evidence>
<dbReference type="PANTHER" id="PTHR30532:SF28">
    <property type="entry name" value="PETROBACTIN-BINDING PROTEIN YCLQ"/>
    <property type="match status" value="1"/>
</dbReference>
<protein>
    <submittedName>
        <fullName evidence="6">ABC transporter solute-binding protein YclQ</fullName>
    </submittedName>
</protein>
<dbReference type="Gene3D" id="3.40.50.1980">
    <property type="entry name" value="Nitrogenase molybdenum iron protein domain"/>
    <property type="match status" value="2"/>
</dbReference>
<organism evidence="6 7">
    <name type="scientific">Corynebacterium comes</name>
    <dbReference type="NCBI Taxonomy" id="2675218"/>
    <lineage>
        <taxon>Bacteria</taxon>
        <taxon>Bacillati</taxon>
        <taxon>Actinomycetota</taxon>
        <taxon>Actinomycetes</taxon>
        <taxon>Mycobacteriales</taxon>
        <taxon>Corynebacteriaceae</taxon>
        <taxon>Corynebacterium</taxon>
    </lineage>
</organism>
<dbReference type="Proteomes" id="UP000425178">
    <property type="component" value="Chromosome"/>
</dbReference>